<feature type="chain" id="PRO_5022197750" description="DUF7948 domain-containing protein" evidence="1">
    <location>
        <begin position="37"/>
        <end position="795"/>
    </location>
</feature>
<dbReference type="Pfam" id="PF06739">
    <property type="entry name" value="SBBP"/>
    <property type="match status" value="4"/>
</dbReference>
<dbReference type="EMBL" id="VBAI01000202">
    <property type="protein sequence ID" value="TMJ08313.1"/>
    <property type="molecule type" value="Genomic_DNA"/>
</dbReference>
<dbReference type="InterPro" id="IPR052918">
    <property type="entry name" value="Motility_Chemotaxis_Reg"/>
</dbReference>
<gene>
    <name evidence="3" type="ORF">E6G98_12345</name>
</gene>
<evidence type="ECO:0000259" key="2">
    <source>
        <dbReference type="Pfam" id="PF25778"/>
    </source>
</evidence>
<feature type="signal peptide" evidence="1">
    <location>
        <begin position="1"/>
        <end position="36"/>
    </location>
</feature>
<dbReference type="InterPro" id="IPR057708">
    <property type="entry name" value="DUF7948"/>
</dbReference>
<dbReference type="Proteomes" id="UP000315217">
    <property type="component" value="Unassembled WGS sequence"/>
</dbReference>
<comment type="caution">
    <text evidence="3">The sequence shown here is derived from an EMBL/GenBank/DDBJ whole genome shotgun (WGS) entry which is preliminary data.</text>
</comment>
<accession>A0A537LJY3</accession>
<sequence length="795" mass="82734">MFNVPCRHGVGRGPNMFRALACVTISIFSLSTVAGASLPELANQHARSVGITPAVADAASQARVSETYGKLPLYFEANQGQTDPQARFLARGGGQTLFLTSTEAVLVLTKADSQAQGPQRPLISPTPRAGTQTVLRMAFAGASSQPHIAGEKELAGKVNYFIGNDPAKWRTNVPTYAAVRYEGLYPGIDLVYYGNNRELEYDLVVAPGADPSQISLRFKGADKLEVDAQGDLVLHTAVGGIHQRRPLIYQELEDGRREISGGYVLKGAESVGFQVAAHDISRPLVIDPGVVYSTYLSYADHVRSIAVDATGTPFVTGFTFSGDFPTTAGAFQTAHGGGHYDVFVTKLNASGSGLVYSTYLGGANDDFGSGIAVDATGNSYVGGYTTSNNFPTAPGSVLDAPAFVAKLNSTGSGLVYTIFLAGVGSFDQPDISIAVDKDGNAYMTGFTWGNLSTTAGAFQTTSGGYCDAFATKINSTGSGLVYSTYLGGSRGGDGAGYCTERGLDISVDAAGNAYVIGYTNSIDFPTTPGAFQEVAGTDQQYSHWANGFVTKLNPSGSEPVYSTYLPVGTYPLSMAVDLVGNAYLTGEAGPGFPTTPGVIQTVHRGSGDAFVMELNAPGSGLVYSTFIGGSNRDLGTSIAVDAHGNAYVTGRTTSTDFPTTAGAFQMAYGGGDYDAFVTKLKPSGSALVYSTYLGGTSYDWGNDIAVDVAGGAYVTGPTASSNFPTTPGAFATVFTGFTGGFAAFVVKIGGTMPGQIEAEDFDQGGEGVAYHDLTPGNQGGQYRTSEDVDIIRYPN</sequence>
<evidence type="ECO:0000313" key="4">
    <source>
        <dbReference type="Proteomes" id="UP000315217"/>
    </source>
</evidence>
<dbReference type="InterPro" id="IPR010620">
    <property type="entry name" value="SBBP_repeat"/>
</dbReference>
<dbReference type="SUPFAM" id="SSF101898">
    <property type="entry name" value="NHL repeat"/>
    <property type="match status" value="1"/>
</dbReference>
<feature type="domain" description="DUF7948" evidence="2">
    <location>
        <begin position="75"/>
        <end position="288"/>
    </location>
</feature>
<dbReference type="PANTHER" id="PTHR35580">
    <property type="entry name" value="CELL SURFACE GLYCOPROTEIN (S-LAYER PROTEIN)-LIKE PROTEIN"/>
    <property type="match status" value="1"/>
</dbReference>
<name>A0A537LJY3_9BACT</name>
<dbReference type="Gene3D" id="2.60.120.260">
    <property type="entry name" value="Galactose-binding domain-like"/>
    <property type="match status" value="1"/>
</dbReference>
<organism evidence="3 4">
    <name type="scientific">Candidatus Segetimicrobium genomatis</name>
    <dbReference type="NCBI Taxonomy" id="2569760"/>
    <lineage>
        <taxon>Bacteria</taxon>
        <taxon>Bacillati</taxon>
        <taxon>Candidatus Sysuimicrobiota</taxon>
        <taxon>Candidatus Sysuimicrobiia</taxon>
        <taxon>Candidatus Sysuimicrobiales</taxon>
        <taxon>Candidatus Segetimicrobiaceae</taxon>
        <taxon>Candidatus Segetimicrobium</taxon>
    </lineage>
</organism>
<proteinExistence type="predicted"/>
<evidence type="ECO:0000313" key="3">
    <source>
        <dbReference type="EMBL" id="TMJ08313.1"/>
    </source>
</evidence>
<keyword evidence="1" id="KW-0732">Signal</keyword>
<protein>
    <recommendedName>
        <fullName evidence="2">DUF7948 domain-containing protein</fullName>
    </recommendedName>
</protein>
<dbReference type="Pfam" id="PF25778">
    <property type="entry name" value="DUF7948"/>
    <property type="match status" value="1"/>
</dbReference>
<evidence type="ECO:0000256" key="1">
    <source>
        <dbReference type="SAM" id="SignalP"/>
    </source>
</evidence>
<dbReference type="AlphaFoldDB" id="A0A537LJY3"/>
<feature type="non-terminal residue" evidence="3">
    <location>
        <position position="795"/>
    </location>
</feature>
<reference evidence="3 4" key="1">
    <citation type="journal article" date="2019" name="Nat. Microbiol.">
        <title>Mediterranean grassland soil C-N compound turnover is dependent on rainfall and depth, and is mediated by genomically divergent microorganisms.</title>
        <authorList>
            <person name="Diamond S."/>
            <person name="Andeer P.F."/>
            <person name="Li Z."/>
            <person name="Crits-Christoph A."/>
            <person name="Burstein D."/>
            <person name="Anantharaman K."/>
            <person name="Lane K.R."/>
            <person name="Thomas B.C."/>
            <person name="Pan C."/>
            <person name="Northen T.R."/>
            <person name="Banfield J.F."/>
        </authorList>
    </citation>
    <scope>NUCLEOTIDE SEQUENCE [LARGE SCALE GENOMIC DNA]</scope>
    <source>
        <strain evidence="3">NP_1</strain>
    </source>
</reference>
<dbReference type="PANTHER" id="PTHR35580:SF1">
    <property type="entry name" value="PHYTASE-LIKE DOMAIN-CONTAINING PROTEIN"/>
    <property type="match status" value="1"/>
</dbReference>